<gene>
    <name evidence="1" type="ORF">GCM10010911_60310</name>
</gene>
<reference evidence="1" key="1">
    <citation type="journal article" date="2014" name="Int. J. Syst. Evol. Microbiol.">
        <title>Complete genome sequence of Corynebacterium casei LMG S-19264T (=DSM 44701T), isolated from a smear-ripened cheese.</title>
        <authorList>
            <consortium name="US DOE Joint Genome Institute (JGI-PGF)"/>
            <person name="Walter F."/>
            <person name="Albersmeier A."/>
            <person name="Kalinowski J."/>
            <person name="Ruckert C."/>
        </authorList>
    </citation>
    <scope>NUCLEOTIDE SEQUENCE</scope>
    <source>
        <strain evidence="1">CGMCC 1.15178</strain>
    </source>
</reference>
<dbReference type="InterPro" id="IPR025916">
    <property type="entry name" value="YdjO"/>
</dbReference>
<organism evidence="1 2">
    <name type="scientific">Paenibacillus nasutitermitis</name>
    <dbReference type="NCBI Taxonomy" id="1652958"/>
    <lineage>
        <taxon>Bacteria</taxon>
        <taxon>Bacillati</taxon>
        <taxon>Bacillota</taxon>
        <taxon>Bacilli</taxon>
        <taxon>Bacillales</taxon>
        <taxon>Paenibacillaceae</taxon>
        <taxon>Paenibacillus</taxon>
    </lineage>
</organism>
<dbReference type="EMBL" id="BMHP01000006">
    <property type="protein sequence ID" value="GGD93614.1"/>
    <property type="molecule type" value="Genomic_DNA"/>
</dbReference>
<dbReference type="Pfam" id="PF14169">
    <property type="entry name" value="YdjO"/>
    <property type="match status" value="1"/>
</dbReference>
<proteinExistence type="predicted"/>
<dbReference type="Proteomes" id="UP000612456">
    <property type="component" value="Unassembled WGS sequence"/>
</dbReference>
<dbReference type="AlphaFoldDB" id="A0A916ZEW9"/>
<name>A0A916ZEW9_9BACL</name>
<dbReference type="RefSeq" id="WP_188997979.1">
    <property type="nucleotide sequence ID" value="NZ_BMHP01000006.1"/>
</dbReference>
<protein>
    <recommendedName>
        <fullName evidence="3">Cold-inducible protein YdjO</fullName>
    </recommendedName>
</protein>
<evidence type="ECO:0000313" key="2">
    <source>
        <dbReference type="Proteomes" id="UP000612456"/>
    </source>
</evidence>
<evidence type="ECO:0000313" key="1">
    <source>
        <dbReference type="EMBL" id="GGD93614.1"/>
    </source>
</evidence>
<sequence length="75" mass="8687">MYNRKKPLEDIPEENTVIWSCPKDDCKSWMRDNFAFEYVPTCHVCHTPMVKSMKMLPALNNSNGDLKALKKGVQI</sequence>
<reference evidence="1" key="2">
    <citation type="submission" date="2020-09" db="EMBL/GenBank/DDBJ databases">
        <authorList>
            <person name="Sun Q."/>
            <person name="Zhou Y."/>
        </authorList>
    </citation>
    <scope>NUCLEOTIDE SEQUENCE</scope>
    <source>
        <strain evidence="1">CGMCC 1.15178</strain>
    </source>
</reference>
<comment type="caution">
    <text evidence="1">The sequence shown here is derived from an EMBL/GenBank/DDBJ whole genome shotgun (WGS) entry which is preliminary data.</text>
</comment>
<keyword evidence="2" id="KW-1185">Reference proteome</keyword>
<accession>A0A916ZEW9</accession>
<evidence type="ECO:0008006" key="3">
    <source>
        <dbReference type="Google" id="ProtNLM"/>
    </source>
</evidence>